<dbReference type="InterPro" id="IPR012933">
    <property type="entry name" value="HicA_mRNA_interferase"/>
</dbReference>
<dbReference type="SUPFAM" id="SSF54786">
    <property type="entry name" value="YcfA/nrd intein domain"/>
    <property type="match status" value="1"/>
</dbReference>
<dbReference type="GO" id="GO:0003729">
    <property type="term" value="F:mRNA binding"/>
    <property type="evidence" value="ECO:0007669"/>
    <property type="project" value="InterPro"/>
</dbReference>
<keyword evidence="3" id="KW-0540">Nuclease</keyword>
<keyword evidence="5" id="KW-0378">Hydrolase</keyword>
<protein>
    <recommendedName>
        <fullName evidence="10">Type II toxin-antitoxin system HicA family toxin</fullName>
    </recommendedName>
</protein>
<evidence type="ECO:0000313" key="9">
    <source>
        <dbReference type="Proteomes" id="UP001163687"/>
    </source>
</evidence>
<evidence type="ECO:0000256" key="1">
    <source>
        <dbReference type="ARBA" id="ARBA00006620"/>
    </source>
</evidence>
<evidence type="ECO:0000256" key="5">
    <source>
        <dbReference type="ARBA" id="ARBA00022801"/>
    </source>
</evidence>
<evidence type="ECO:0000313" key="8">
    <source>
        <dbReference type="EMBL" id="BDG60256.1"/>
    </source>
</evidence>
<evidence type="ECO:0000256" key="3">
    <source>
        <dbReference type="ARBA" id="ARBA00022722"/>
    </source>
</evidence>
<keyword evidence="7" id="KW-0346">Stress response</keyword>
<dbReference type="Gene3D" id="3.30.920.30">
    <property type="entry name" value="Hypothetical protein"/>
    <property type="match status" value="1"/>
</dbReference>
<reference evidence="8" key="1">
    <citation type="submission" date="2022-03" db="EMBL/GenBank/DDBJ databases">
        <title>Complete genome sequence of Caldinitratiruptor microaerophilus.</title>
        <authorList>
            <person name="Mukaiyama R."/>
            <person name="Nishiyama T."/>
            <person name="Ueda K."/>
        </authorList>
    </citation>
    <scope>NUCLEOTIDE SEQUENCE</scope>
    <source>
        <strain evidence="8">JCM 16183</strain>
    </source>
</reference>
<organism evidence="8 9">
    <name type="scientific">Caldinitratiruptor microaerophilus</name>
    <dbReference type="NCBI Taxonomy" id="671077"/>
    <lineage>
        <taxon>Bacteria</taxon>
        <taxon>Bacillati</taxon>
        <taxon>Bacillota</taxon>
        <taxon>Clostridia</taxon>
        <taxon>Eubacteriales</taxon>
        <taxon>Symbiobacteriaceae</taxon>
        <taxon>Caldinitratiruptor</taxon>
    </lineage>
</organism>
<keyword evidence="2" id="KW-1277">Toxin-antitoxin system</keyword>
<dbReference type="Pfam" id="PF07927">
    <property type="entry name" value="HicA_toxin"/>
    <property type="match status" value="1"/>
</dbReference>
<dbReference type="GO" id="GO:0004519">
    <property type="term" value="F:endonuclease activity"/>
    <property type="evidence" value="ECO:0007669"/>
    <property type="project" value="UniProtKB-KW"/>
</dbReference>
<evidence type="ECO:0000256" key="2">
    <source>
        <dbReference type="ARBA" id="ARBA00022649"/>
    </source>
</evidence>
<dbReference type="EMBL" id="AP025628">
    <property type="protein sequence ID" value="BDG60256.1"/>
    <property type="molecule type" value="Genomic_DNA"/>
</dbReference>
<dbReference type="GO" id="GO:0016787">
    <property type="term" value="F:hydrolase activity"/>
    <property type="evidence" value="ECO:0007669"/>
    <property type="project" value="UniProtKB-KW"/>
</dbReference>
<sequence>MSPRMPRITGAELVRALVRAGFVVVRVRGSHHFLRRPGGRLVTVPVHSGETIGPRLLGYILEQADLTVDELNELL</sequence>
<dbReference type="KEGG" id="cmic:caldi_13460"/>
<keyword evidence="4" id="KW-0255">Endonuclease</keyword>
<dbReference type="AlphaFoldDB" id="A0AA35G5W5"/>
<keyword evidence="9" id="KW-1185">Reference proteome</keyword>
<name>A0AA35G5W5_9FIRM</name>
<evidence type="ECO:0008006" key="10">
    <source>
        <dbReference type="Google" id="ProtNLM"/>
    </source>
</evidence>
<evidence type="ECO:0000256" key="7">
    <source>
        <dbReference type="ARBA" id="ARBA00023016"/>
    </source>
</evidence>
<keyword evidence="6" id="KW-0694">RNA-binding</keyword>
<evidence type="ECO:0000256" key="6">
    <source>
        <dbReference type="ARBA" id="ARBA00022884"/>
    </source>
</evidence>
<gene>
    <name evidence="8" type="ORF">caldi_13460</name>
</gene>
<evidence type="ECO:0000256" key="4">
    <source>
        <dbReference type="ARBA" id="ARBA00022759"/>
    </source>
</evidence>
<comment type="similarity">
    <text evidence="1">Belongs to the HicA mRNA interferase family.</text>
</comment>
<dbReference type="Proteomes" id="UP001163687">
    <property type="component" value="Chromosome"/>
</dbReference>
<dbReference type="InterPro" id="IPR038570">
    <property type="entry name" value="HicA_sf"/>
</dbReference>
<proteinExistence type="inferred from homology"/>
<accession>A0AA35G5W5</accession>